<keyword evidence="2" id="KW-1185">Reference proteome</keyword>
<organism evidence="1 2">
    <name type="scientific">Streptomyces hainanensis</name>
    <dbReference type="NCBI Taxonomy" id="402648"/>
    <lineage>
        <taxon>Bacteria</taxon>
        <taxon>Bacillati</taxon>
        <taxon>Actinomycetota</taxon>
        <taxon>Actinomycetes</taxon>
        <taxon>Kitasatosporales</taxon>
        <taxon>Streptomycetaceae</taxon>
        <taxon>Streptomyces</taxon>
    </lineage>
</organism>
<proteinExistence type="predicted"/>
<dbReference type="Proteomes" id="UP000295345">
    <property type="component" value="Unassembled WGS sequence"/>
</dbReference>
<dbReference type="Gene3D" id="3.40.50.10190">
    <property type="entry name" value="BRCT domain"/>
    <property type="match status" value="1"/>
</dbReference>
<sequence length="864" mass="93006">MDLRGKNVVLMGRFHKLPQAKAKAGLVALGARVSGALSQKTDLVFAAYDVEGRRIGEAALRGVPVYDSTALRAVLRSGSGPADTEPGRGGAFADHGSLASAGDPATLLGLLQRADWSAFVAERDLSPLRAALLELERAHGVTEAHALATERLRGLGGTRLVHPYGHATEITSHAFSPCGRYLATGSWVGDDYHLGGALGIWEVASGRCVNVLSGVSGGVGWPDYDDVIQWSADGTRVGLAYSTNQVGVFDPFGRYGHPLASASVTDGASRPPDWALAPDGRRAFVSTGSPCALKGCVIPLEAGHLSWLPNHAAAGHPYLLPDALPEGGGGERGELWLDGGASWSRDGTRLSAYDPERGREFVIDLADRRVAWATEDEEETAGTGDGSAGARVSVEPTRVTFERPATREVLGDFTFLREPAAPRLIAYEYPHDDLGVEFALDDHTWCAAFESGVVIAPPNRAEELDAVLAWSVDRRFAWPVRWGGLEIVPDIRAAADRLPDDVTGFVVRECVERLDAGQSTTSWQGAWPPPNTATLDDLFSAARDAVSSLRGQWDFVVNEQLRDVVRLRARRGEPDGVTALLPLISDTEWRVLAAAQAALLLARGGRPEEARAVFAVAEEGVEAALGGYRAAQVAASVAGAHHALGDEAAADAWFARAKGAIETEVNAWEHRLAVIWALAECGREAEARSLWTSCGKETRQPNGIYVEPWLLCLVTTDRLDLAEEFMEAWVPRHDRPSSLIDALVELGRPDLLRAWVGGAWYIPEEKYERAQAIADGAPRRSLPPTPTEEDIAALAKAHAELLTTPRARRKHPTRELIDQAADRGHLSAVLDLLGTLPTDDYNDRASAAFTALWRATTGHWHAPW</sequence>
<name>A0A4R4TKL5_9ACTN</name>
<reference evidence="1 2" key="1">
    <citation type="submission" date="2019-03" db="EMBL/GenBank/DDBJ databases">
        <title>Draft genome sequences of novel Actinobacteria.</title>
        <authorList>
            <person name="Sahin N."/>
            <person name="Ay H."/>
            <person name="Saygin H."/>
        </authorList>
    </citation>
    <scope>NUCLEOTIDE SEQUENCE [LARGE SCALE GENOMIC DNA]</scope>
    <source>
        <strain evidence="1 2">DSM 41900</strain>
    </source>
</reference>
<dbReference type="InterPro" id="IPR015943">
    <property type="entry name" value="WD40/YVTN_repeat-like_dom_sf"/>
</dbReference>
<evidence type="ECO:0000313" key="1">
    <source>
        <dbReference type="EMBL" id="TDC77066.1"/>
    </source>
</evidence>
<gene>
    <name evidence="1" type="ORF">E1283_08210</name>
</gene>
<evidence type="ECO:0000313" key="2">
    <source>
        <dbReference type="Proteomes" id="UP000295345"/>
    </source>
</evidence>
<evidence type="ECO:0008006" key="3">
    <source>
        <dbReference type="Google" id="ProtNLM"/>
    </source>
</evidence>
<dbReference type="SUPFAM" id="SSF82171">
    <property type="entry name" value="DPP6 N-terminal domain-like"/>
    <property type="match status" value="1"/>
</dbReference>
<dbReference type="RefSeq" id="WP_132817249.1">
    <property type="nucleotide sequence ID" value="NZ_SMKI01000062.1"/>
</dbReference>
<accession>A0A4R4TKL5</accession>
<dbReference type="Gene3D" id="2.130.10.10">
    <property type="entry name" value="YVTN repeat-like/Quinoprotein amine dehydrogenase"/>
    <property type="match status" value="1"/>
</dbReference>
<dbReference type="InterPro" id="IPR036420">
    <property type="entry name" value="BRCT_dom_sf"/>
</dbReference>
<dbReference type="AlphaFoldDB" id="A0A4R4TKL5"/>
<dbReference type="EMBL" id="SMKI01000062">
    <property type="protein sequence ID" value="TDC77066.1"/>
    <property type="molecule type" value="Genomic_DNA"/>
</dbReference>
<dbReference type="OrthoDB" id="3795380at2"/>
<comment type="caution">
    <text evidence="1">The sequence shown here is derived from an EMBL/GenBank/DDBJ whole genome shotgun (WGS) entry which is preliminary data.</text>
</comment>
<protein>
    <recommendedName>
        <fullName evidence="3">BRCT domain-containing protein</fullName>
    </recommendedName>
</protein>